<accession>A0ABS2M405</accession>
<reference evidence="1 2" key="1">
    <citation type="submission" date="2021-01" db="EMBL/GenBank/DDBJ databases">
        <title>Sequencing the genomes of 1000 actinobacteria strains.</title>
        <authorList>
            <person name="Klenk H.-P."/>
        </authorList>
    </citation>
    <scope>NUCLEOTIDE SEQUENCE [LARGE SCALE GENOMIC DNA]</scope>
    <source>
        <strain evidence="1 2">DSM 100204</strain>
    </source>
</reference>
<keyword evidence="2" id="KW-1185">Reference proteome</keyword>
<evidence type="ECO:0000313" key="1">
    <source>
        <dbReference type="EMBL" id="MBM7494979.1"/>
    </source>
</evidence>
<name>A0ABS2M405_9ACTN</name>
<organism evidence="1 2">
    <name type="scientific">Micromonospora luteifusca</name>
    <dbReference type="NCBI Taxonomy" id="709860"/>
    <lineage>
        <taxon>Bacteria</taxon>
        <taxon>Bacillati</taxon>
        <taxon>Actinomycetota</taxon>
        <taxon>Actinomycetes</taxon>
        <taxon>Micromonosporales</taxon>
        <taxon>Micromonosporaceae</taxon>
        <taxon>Micromonospora</taxon>
    </lineage>
</organism>
<sequence length="74" mass="8006">MTVRTLGVRPTNQPGVRDRTTAPELERFLAERMDATTIEVDSSHLAMVTHPEAIADLILMATRGARGPVPPGRG</sequence>
<dbReference type="InterPro" id="IPR029058">
    <property type="entry name" value="AB_hydrolase_fold"/>
</dbReference>
<dbReference type="Proteomes" id="UP000764837">
    <property type="component" value="Unassembled WGS sequence"/>
</dbReference>
<dbReference type="Gene3D" id="3.40.50.1820">
    <property type="entry name" value="alpha/beta hydrolase"/>
    <property type="match status" value="1"/>
</dbReference>
<evidence type="ECO:0000313" key="2">
    <source>
        <dbReference type="Proteomes" id="UP000764837"/>
    </source>
</evidence>
<protein>
    <submittedName>
        <fullName evidence="1">Pimeloyl-ACP methyl ester carboxylesterase</fullName>
    </submittedName>
</protein>
<proteinExistence type="predicted"/>
<dbReference type="RefSeq" id="WP_239559734.1">
    <property type="nucleotide sequence ID" value="NZ_JAFBBP010000001.1"/>
</dbReference>
<comment type="caution">
    <text evidence="1">The sequence shown here is derived from an EMBL/GenBank/DDBJ whole genome shotgun (WGS) entry which is preliminary data.</text>
</comment>
<gene>
    <name evidence="1" type="ORF">JOD64_006201</name>
</gene>
<dbReference type="EMBL" id="JAFBBP010000001">
    <property type="protein sequence ID" value="MBM7494979.1"/>
    <property type="molecule type" value="Genomic_DNA"/>
</dbReference>